<evidence type="ECO:0000313" key="2">
    <source>
        <dbReference type="EMBL" id="VAW81770.1"/>
    </source>
</evidence>
<proteinExistence type="predicted"/>
<accession>A0A3B0YYK0</accession>
<name>A0A3B0YYK0_9ZZZZ</name>
<dbReference type="Pfam" id="PF03009">
    <property type="entry name" value="GDPD"/>
    <property type="match status" value="1"/>
</dbReference>
<dbReference type="PROSITE" id="PS51704">
    <property type="entry name" value="GP_PDE"/>
    <property type="match status" value="1"/>
</dbReference>
<organism evidence="2">
    <name type="scientific">hydrothermal vent metagenome</name>
    <dbReference type="NCBI Taxonomy" id="652676"/>
    <lineage>
        <taxon>unclassified sequences</taxon>
        <taxon>metagenomes</taxon>
        <taxon>ecological metagenomes</taxon>
    </lineage>
</organism>
<dbReference type="InterPro" id="IPR017946">
    <property type="entry name" value="PLC-like_Pdiesterase_TIM-brl"/>
</dbReference>
<dbReference type="GO" id="GO:0008081">
    <property type="term" value="F:phosphoric diester hydrolase activity"/>
    <property type="evidence" value="ECO:0007669"/>
    <property type="project" value="InterPro"/>
</dbReference>
<dbReference type="PANTHER" id="PTHR46211:SF14">
    <property type="entry name" value="GLYCEROPHOSPHODIESTER PHOSPHODIESTERASE"/>
    <property type="match status" value="1"/>
</dbReference>
<dbReference type="SUPFAM" id="SSF51695">
    <property type="entry name" value="PLC-like phosphodiesterases"/>
    <property type="match status" value="1"/>
</dbReference>
<feature type="domain" description="GP-PDE" evidence="1">
    <location>
        <begin position="7"/>
        <end position="255"/>
    </location>
</feature>
<dbReference type="PANTHER" id="PTHR46211">
    <property type="entry name" value="GLYCEROPHOSPHORYL DIESTER PHOSPHODIESTERASE"/>
    <property type="match status" value="1"/>
</dbReference>
<dbReference type="InterPro" id="IPR030395">
    <property type="entry name" value="GP_PDE_dom"/>
</dbReference>
<protein>
    <recommendedName>
        <fullName evidence="1">GP-PDE domain-containing protein</fullName>
    </recommendedName>
</protein>
<dbReference type="GO" id="GO:0006629">
    <property type="term" value="P:lipid metabolic process"/>
    <property type="evidence" value="ECO:0007669"/>
    <property type="project" value="InterPro"/>
</dbReference>
<dbReference type="AlphaFoldDB" id="A0A3B0YYK0"/>
<dbReference type="EMBL" id="UOFM01000425">
    <property type="protein sequence ID" value="VAW81770.1"/>
    <property type="molecule type" value="Genomic_DNA"/>
</dbReference>
<sequence>MITDKIPQLVGHRGDMLQHPENSWPALRAAVEAGACWLEFDVQMCADGKFVLLHDDNFRRTASRPQCVFELDAEDCRRISVHHPAAFADRFDPAPTPLLDEVLAWLSTQPDVRAMVEIKSESMKHFGREVVMHALLEVLEEHQTQCVLIAYDDVALQFAAGHASLELGWVLQRYNDTHQQRAEQLKPHFLICNQRKIPAGKPLWSGDWRWMLYDILEPAQVLEWGQQGIDLIETGDITRLLKHPQLARRSCRRGL</sequence>
<gene>
    <name evidence="2" type="ORF">MNBD_GAMMA14-2453</name>
</gene>
<reference evidence="2" key="1">
    <citation type="submission" date="2018-06" db="EMBL/GenBank/DDBJ databases">
        <authorList>
            <person name="Zhirakovskaya E."/>
        </authorList>
    </citation>
    <scope>NUCLEOTIDE SEQUENCE</scope>
</reference>
<evidence type="ECO:0000259" key="1">
    <source>
        <dbReference type="PROSITE" id="PS51704"/>
    </source>
</evidence>
<dbReference type="Gene3D" id="3.20.20.190">
    <property type="entry name" value="Phosphatidylinositol (PI) phosphodiesterase"/>
    <property type="match status" value="1"/>
</dbReference>